<name>A0A0A8XRM2_ARUDO</name>
<evidence type="ECO:0000313" key="2">
    <source>
        <dbReference type="EMBL" id="JAD14377.1"/>
    </source>
</evidence>
<protein>
    <submittedName>
        <fullName evidence="2">Uncharacterized protein</fullName>
    </submittedName>
</protein>
<accession>A0A0A8XRM2</accession>
<reference evidence="2" key="1">
    <citation type="submission" date="2014-09" db="EMBL/GenBank/DDBJ databases">
        <authorList>
            <person name="Magalhaes I.L.F."/>
            <person name="Oliveira U."/>
            <person name="Santos F.R."/>
            <person name="Vidigal T.H.D.A."/>
            <person name="Brescovit A.D."/>
            <person name="Santos A.J."/>
        </authorList>
    </citation>
    <scope>NUCLEOTIDE SEQUENCE</scope>
    <source>
        <tissue evidence="2">Shoot tissue taken approximately 20 cm above the soil surface</tissue>
    </source>
</reference>
<dbReference type="EMBL" id="GBRH01283518">
    <property type="protein sequence ID" value="JAD14377.1"/>
    <property type="molecule type" value="Transcribed_RNA"/>
</dbReference>
<proteinExistence type="predicted"/>
<sequence length="21" mass="2239">MMPPPAPARPFTTALDMLPPS</sequence>
<organism evidence="2">
    <name type="scientific">Arundo donax</name>
    <name type="common">Giant reed</name>
    <name type="synonym">Donax arundinaceus</name>
    <dbReference type="NCBI Taxonomy" id="35708"/>
    <lineage>
        <taxon>Eukaryota</taxon>
        <taxon>Viridiplantae</taxon>
        <taxon>Streptophyta</taxon>
        <taxon>Embryophyta</taxon>
        <taxon>Tracheophyta</taxon>
        <taxon>Spermatophyta</taxon>
        <taxon>Magnoliopsida</taxon>
        <taxon>Liliopsida</taxon>
        <taxon>Poales</taxon>
        <taxon>Poaceae</taxon>
        <taxon>PACMAD clade</taxon>
        <taxon>Arundinoideae</taxon>
        <taxon>Arundineae</taxon>
        <taxon>Arundo</taxon>
    </lineage>
</organism>
<feature type="region of interest" description="Disordered" evidence="1">
    <location>
        <begin position="1"/>
        <end position="21"/>
    </location>
</feature>
<reference evidence="2" key="2">
    <citation type="journal article" date="2015" name="Data Brief">
        <title>Shoot transcriptome of the giant reed, Arundo donax.</title>
        <authorList>
            <person name="Barrero R.A."/>
            <person name="Guerrero F.D."/>
            <person name="Moolhuijzen P."/>
            <person name="Goolsby J.A."/>
            <person name="Tidwell J."/>
            <person name="Bellgard S.E."/>
            <person name="Bellgard M.I."/>
        </authorList>
    </citation>
    <scope>NUCLEOTIDE SEQUENCE</scope>
    <source>
        <tissue evidence="2">Shoot tissue taken approximately 20 cm above the soil surface</tissue>
    </source>
</reference>
<evidence type="ECO:0000256" key="1">
    <source>
        <dbReference type="SAM" id="MobiDB-lite"/>
    </source>
</evidence>
<dbReference type="AlphaFoldDB" id="A0A0A8XRM2"/>